<protein>
    <recommendedName>
        <fullName evidence="3 8">Cytochrome c oxidase subunit 3</fullName>
    </recommendedName>
</protein>
<dbReference type="GO" id="GO:0006123">
    <property type="term" value="P:mitochondrial electron transport, cytochrome c to oxygen"/>
    <property type="evidence" value="ECO:0007669"/>
    <property type="project" value="TreeGrafter"/>
</dbReference>
<feature type="transmembrane region" description="Helical" evidence="9">
    <location>
        <begin position="195"/>
        <end position="219"/>
    </location>
</feature>
<organism evidence="11">
    <name type="scientific">Chelonus formosanus</name>
    <dbReference type="NCBI Taxonomy" id="2739011"/>
    <lineage>
        <taxon>Eukaryota</taxon>
        <taxon>Metazoa</taxon>
        <taxon>Ecdysozoa</taxon>
        <taxon>Arthropoda</taxon>
        <taxon>Hexapoda</taxon>
        <taxon>Insecta</taxon>
        <taxon>Pterygota</taxon>
        <taxon>Neoptera</taxon>
        <taxon>Endopterygota</taxon>
        <taxon>Hymenoptera</taxon>
        <taxon>Apocrita</taxon>
        <taxon>Ichneumonoidea</taxon>
        <taxon>Braconidae</taxon>
        <taxon>Cheloninae</taxon>
        <taxon>Chelonus</taxon>
    </lineage>
</organism>
<feature type="domain" description="Heme-copper oxidase subunit III family profile" evidence="10">
    <location>
        <begin position="4"/>
        <end position="260"/>
    </location>
</feature>
<dbReference type="Gene3D" id="1.20.120.80">
    <property type="entry name" value="Cytochrome c oxidase, subunit III, four-helix bundle"/>
    <property type="match status" value="1"/>
</dbReference>
<accession>A0A8K1PSQ0</accession>
<evidence type="ECO:0000256" key="1">
    <source>
        <dbReference type="ARBA" id="ARBA00004141"/>
    </source>
</evidence>
<keyword evidence="5" id="KW-1278">Translocase</keyword>
<evidence type="ECO:0000256" key="5">
    <source>
        <dbReference type="ARBA" id="ARBA00022967"/>
    </source>
</evidence>
<evidence type="ECO:0000256" key="8">
    <source>
        <dbReference type="RuleBase" id="RU003375"/>
    </source>
</evidence>
<evidence type="ECO:0000313" key="11">
    <source>
        <dbReference type="EMBL" id="UDP58209.1"/>
    </source>
</evidence>
<comment type="function">
    <text evidence="8">Component of the cytochrome c oxidase, the last enzyme in the mitochondrial electron transport chain which drives oxidative phosphorylation. The respiratory chain contains 3 multisubunit complexes succinate dehydrogenase (complex II, CII), ubiquinol-cytochrome c oxidoreductase (cytochrome b-c1 complex, complex III, CIII) and cytochrome c oxidase (complex IV, CIV), that cooperate to transfer electrons derived from NADH and succinate to molecular oxygen, creating an electrochemical gradient over the inner membrane that drives transmembrane transport and the ATP synthase. Cytochrome c oxidase is the component of the respiratory chain that catalyzes the reduction of oxygen to water. Electrons originating from reduced cytochrome c in the intermembrane space (IMS) are transferred via the dinuclear copper A center (CU(A)) of subunit 2 and heme A of subunit 1 to the active site in subunit 1, a binuclear center (BNC) formed by heme A3 and copper B (CU(B)). The BNC reduces molecular oxygen to 2 water molecules using 4 electrons from cytochrome c in the IMS and 4 protons from the mitochondrial matrix.</text>
</comment>
<evidence type="ECO:0000259" key="10">
    <source>
        <dbReference type="PROSITE" id="PS50253"/>
    </source>
</evidence>
<dbReference type="InterPro" id="IPR024791">
    <property type="entry name" value="Cyt_c/ubiquinol_Oxase_su3"/>
</dbReference>
<evidence type="ECO:0000256" key="3">
    <source>
        <dbReference type="ARBA" id="ARBA00015944"/>
    </source>
</evidence>
<dbReference type="PANTHER" id="PTHR11403">
    <property type="entry name" value="CYTOCHROME C OXIDASE SUBUNIT III"/>
    <property type="match status" value="1"/>
</dbReference>
<keyword evidence="7 9" id="KW-0472">Membrane</keyword>
<dbReference type="GO" id="GO:0004129">
    <property type="term" value="F:cytochrome-c oxidase activity"/>
    <property type="evidence" value="ECO:0007669"/>
    <property type="project" value="InterPro"/>
</dbReference>
<dbReference type="InterPro" id="IPR035973">
    <property type="entry name" value="Cyt_c_oxidase_su3-like_sf"/>
</dbReference>
<dbReference type="PROSITE" id="PS50253">
    <property type="entry name" value="COX3"/>
    <property type="match status" value="1"/>
</dbReference>
<dbReference type="AlphaFoldDB" id="A0A8K1PSQ0"/>
<dbReference type="InterPro" id="IPR000298">
    <property type="entry name" value="Cyt_c_oxidase-like_su3"/>
</dbReference>
<feature type="transmembrane region" description="Helical" evidence="9">
    <location>
        <begin position="159"/>
        <end position="175"/>
    </location>
</feature>
<dbReference type="PANTHER" id="PTHR11403:SF7">
    <property type="entry name" value="CYTOCHROME C OXIDASE SUBUNIT 3"/>
    <property type="match status" value="1"/>
</dbReference>
<geneLocation type="mitochondrion" evidence="11"/>
<evidence type="ECO:0000256" key="6">
    <source>
        <dbReference type="ARBA" id="ARBA00022989"/>
    </source>
</evidence>
<keyword evidence="4 8" id="KW-0812">Transmembrane</keyword>
<dbReference type="InterPro" id="IPR033945">
    <property type="entry name" value="Cyt_c_oxase_su3_dom"/>
</dbReference>
<dbReference type="InterPro" id="IPR013833">
    <property type="entry name" value="Cyt_c_oxidase_su3_a-hlx"/>
</dbReference>
<dbReference type="SUPFAM" id="SSF81452">
    <property type="entry name" value="Cytochrome c oxidase subunit III-like"/>
    <property type="match status" value="1"/>
</dbReference>
<evidence type="ECO:0000256" key="2">
    <source>
        <dbReference type="ARBA" id="ARBA00010581"/>
    </source>
</evidence>
<gene>
    <name evidence="11" type="primary">cox3</name>
</gene>
<name>A0A8K1PSQ0_9HYME</name>
<feature type="transmembrane region" description="Helical" evidence="9">
    <location>
        <begin position="38"/>
        <end position="58"/>
    </location>
</feature>
<evidence type="ECO:0000256" key="9">
    <source>
        <dbReference type="SAM" id="Phobius"/>
    </source>
</evidence>
<keyword evidence="8 11" id="KW-0496">Mitochondrion</keyword>
<feature type="transmembrane region" description="Helical" evidence="9">
    <location>
        <begin position="239"/>
        <end position="261"/>
    </location>
</feature>
<feature type="transmembrane region" description="Helical" evidence="9">
    <location>
        <begin position="79"/>
        <end position="102"/>
    </location>
</feature>
<keyword evidence="6 9" id="KW-1133">Transmembrane helix</keyword>
<dbReference type="CDD" id="cd01665">
    <property type="entry name" value="Cyt_c_Oxidase_III"/>
    <property type="match status" value="1"/>
</dbReference>
<dbReference type="Pfam" id="PF00510">
    <property type="entry name" value="COX3"/>
    <property type="match status" value="1"/>
</dbReference>
<dbReference type="GO" id="GO:0016020">
    <property type="term" value="C:membrane"/>
    <property type="evidence" value="ECO:0007669"/>
    <property type="project" value="UniProtKB-SubCell"/>
</dbReference>
<comment type="similarity">
    <text evidence="2 8">Belongs to the cytochrome c oxidase subunit 3 family.</text>
</comment>
<proteinExistence type="inferred from homology"/>
<feature type="transmembrane region" description="Helical" evidence="9">
    <location>
        <begin position="122"/>
        <end position="147"/>
    </location>
</feature>
<sequence>MKKFFNMFFLLTFSPWPLMLSLNLMNFMMGFINFFMKQGLTLMIFGIMMILLIFYQWWRDVIRESIFLGGHSFKMMKGMKIGMMMFILSEIMFFISFFWSYFHGYLSPTIEIGLLWCPKMIYMFNPFSVPLFNTMILLSSGMTVTLCHMKMINGEKNMLYMYMLTILLGLMFTYMQLNEYKDAMFMISDSMYGSIFYMLTGFHGLHVLIGTIFLIVMLIRFMHYELSSSFHLGFEFCSWYWHFVDVIWLILYFLLLFFFFYI</sequence>
<feature type="transmembrane region" description="Helical" evidence="9">
    <location>
        <begin position="7"/>
        <end position="32"/>
    </location>
</feature>
<evidence type="ECO:0000256" key="7">
    <source>
        <dbReference type="ARBA" id="ARBA00023136"/>
    </source>
</evidence>
<comment type="subcellular location">
    <subcellularLocation>
        <location evidence="1">Membrane</location>
        <topology evidence="1">Multi-pass membrane protein</topology>
    </subcellularLocation>
</comment>
<reference evidence="11" key="1">
    <citation type="submission" date="2021-09" db="EMBL/GenBank/DDBJ databases">
        <title>Complete mitogenome of Chelonus formosanus (Hymenoptera: Braconidae).</title>
        <authorList>
            <person name="Zhao H.-Y."/>
        </authorList>
    </citation>
    <scope>NUCLEOTIDE SEQUENCE</scope>
    <source>
        <tissue evidence="11">Female adult</tissue>
    </source>
</reference>
<dbReference type="GO" id="GO:0005739">
    <property type="term" value="C:mitochondrion"/>
    <property type="evidence" value="ECO:0007669"/>
    <property type="project" value="TreeGrafter"/>
</dbReference>
<dbReference type="EMBL" id="OK299152">
    <property type="protein sequence ID" value="UDP58209.1"/>
    <property type="molecule type" value="Genomic_DNA"/>
</dbReference>
<evidence type="ECO:0000256" key="4">
    <source>
        <dbReference type="ARBA" id="ARBA00022692"/>
    </source>
</evidence>
<dbReference type="Gene3D" id="1.10.287.70">
    <property type="match status" value="1"/>
</dbReference>